<gene>
    <name evidence="2" type="ORF">LMS43_00670</name>
</gene>
<dbReference type="EMBL" id="JAJHNU010000001">
    <property type="protein sequence ID" value="MDN4119793.1"/>
    <property type="molecule type" value="Genomic_DNA"/>
</dbReference>
<evidence type="ECO:0000313" key="2">
    <source>
        <dbReference type="EMBL" id="MDN4119793.1"/>
    </source>
</evidence>
<evidence type="ECO:0000313" key="3">
    <source>
        <dbReference type="Proteomes" id="UP001168613"/>
    </source>
</evidence>
<reference evidence="2" key="1">
    <citation type="submission" date="2021-11" db="EMBL/GenBank/DDBJ databases">
        <title>Draft genome sequence of Alcaligenes endophyticus type strain CCUG 75668T.</title>
        <authorList>
            <person name="Salva-Serra F."/>
            <person name="Duran R.E."/>
            <person name="Seeger M."/>
            <person name="Moore E.R.B."/>
            <person name="Jaen-Luchoro D."/>
        </authorList>
    </citation>
    <scope>NUCLEOTIDE SEQUENCE</scope>
    <source>
        <strain evidence="2">CCUG 75668</strain>
    </source>
</reference>
<evidence type="ECO:0000256" key="1">
    <source>
        <dbReference type="SAM" id="MobiDB-lite"/>
    </source>
</evidence>
<name>A0ABT8EEW2_9BURK</name>
<sequence length="160" mass="17666">MTKQNDVSTLFGGIGVDSGSYKELAAERQLDESLRRWSLLATVHKNRTGHQPKELVSQHPEKESDDIAPEVAHSQDTVTSAAPVTTLFQRISSQSVTAARAEPTISAQAWEQSKTPDSESAPASVQTLFARLERANSIAQEQEHSQQSEKLNLFQRLLNQ</sequence>
<evidence type="ECO:0008006" key="4">
    <source>
        <dbReference type="Google" id="ProtNLM"/>
    </source>
</evidence>
<dbReference type="InterPro" id="IPR024487">
    <property type="entry name" value="CBP_BcsR"/>
</dbReference>
<protein>
    <recommendedName>
        <fullName evidence="4">Cell division protein</fullName>
    </recommendedName>
</protein>
<proteinExistence type="predicted"/>
<accession>A0ABT8EEW2</accession>
<dbReference type="Pfam" id="PF10945">
    <property type="entry name" value="CBP_BcsR"/>
    <property type="match status" value="1"/>
</dbReference>
<dbReference type="RefSeq" id="WP_266124699.1">
    <property type="nucleotide sequence ID" value="NZ_JAJHNU010000001.1"/>
</dbReference>
<keyword evidence="3" id="KW-1185">Reference proteome</keyword>
<feature type="compositionally biased region" description="Polar residues" evidence="1">
    <location>
        <begin position="105"/>
        <end position="115"/>
    </location>
</feature>
<feature type="region of interest" description="Disordered" evidence="1">
    <location>
        <begin position="45"/>
        <end position="79"/>
    </location>
</feature>
<dbReference type="Proteomes" id="UP001168613">
    <property type="component" value="Unassembled WGS sequence"/>
</dbReference>
<comment type="caution">
    <text evidence="2">The sequence shown here is derived from an EMBL/GenBank/DDBJ whole genome shotgun (WGS) entry which is preliminary data.</text>
</comment>
<feature type="region of interest" description="Disordered" evidence="1">
    <location>
        <begin position="96"/>
        <end position="124"/>
    </location>
</feature>
<organism evidence="2 3">
    <name type="scientific">Alcaligenes endophyticus</name>
    <dbReference type="NCBI Taxonomy" id="1929088"/>
    <lineage>
        <taxon>Bacteria</taxon>
        <taxon>Pseudomonadati</taxon>
        <taxon>Pseudomonadota</taxon>
        <taxon>Betaproteobacteria</taxon>
        <taxon>Burkholderiales</taxon>
        <taxon>Alcaligenaceae</taxon>
        <taxon>Alcaligenes</taxon>
    </lineage>
</organism>